<evidence type="ECO:0008006" key="4">
    <source>
        <dbReference type="Google" id="ProtNLM"/>
    </source>
</evidence>
<dbReference type="AlphaFoldDB" id="A0A0B7GQ01"/>
<gene>
    <name evidence="2" type="ORF">SSV_1569</name>
</gene>
<protein>
    <recommendedName>
        <fullName evidence="4">ABC transporter ATPase</fullName>
    </recommendedName>
</protein>
<keyword evidence="1" id="KW-1133">Transmembrane helix</keyword>
<dbReference type="EMBL" id="CDMW01000001">
    <property type="protein sequence ID" value="CEL90860.1"/>
    <property type="molecule type" value="Genomic_DNA"/>
</dbReference>
<keyword evidence="1" id="KW-0812">Transmembrane</keyword>
<organism evidence="2 3">
    <name type="scientific">Streptococcus sanguinis</name>
    <dbReference type="NCBI Taxonomy" id="1305"/>
    <lineage>
        <taxon>Bacteria</taxon>
        <taxon>Bacillati</taxon>
        <taxon>Bacillota</taxon>
        <taxon>Bacilli</taxon>
        <taxon>Lactobacillales</taxon>
        <taxon>Streptococcaceae</taxon>
        <taxon>Streptococcus</taxon>
    </lineage>
</organism>
<reference evidence="2 3" key="1">
    <citation type="submission" date="2015-01" db="EMBL/GenBank/DDBJ databases">
        <authorList>
            <person name="Pelicic Vladimir"/>
        </authorList>
    </citation>
    <scope>NUCLEOTIDE SEQUENCE [LARGE SCALE GENOMIC DNA]</scope>
    <source>
        <strain evidence="2 3">2908</strain>
    </source>
</reference>
<keyword evidence="1" id="KW-0472">Membrane</keyword>
<evidence type="ECO:0000313" key="3">
    <source>
        <dbReference type="Proteomes" id="UP000183504"/>
    </source>
</evidence>
<feature type="transmembrane region" description="Helical" evidence="1">
    <location>
        <begin position="190"/>
        <end position="210"/>
    </location>
</feature>
<name>A0A0B7GQ01_STRSA</name>
<dbReference type="RefSeq" id="WP_080983545.1">
    <property type="nucleotide sequence ID" value="NZ_CDMW01000001.1"/>
</dbReference>
<evidence type="ECO:0000313" key="2">
    <source>
        <dbReference type="EMBL" id="CEL90860.1"/>
    </source>
</evidence>
<dbReference type="Proteomes" id="UP000183504">
    <property type="component" value="Unassembled WGS sequence"/>
</dbReference>
<sequence>MAFWDDVVKGAGDLANGTVKAVGNGFNATTKAVGDVAGSAGKEIDKVVNGAKGKFDAKPEEVAMQVLEQVSKLPVVKVDRNQFLMDKFGKGLSQDEVGKLLADGPVNIVSKDKLDKAAKACIMDNVLLSSGASVLAGLPGGIAMAVTIPADVAQYYAMALKLAQELGYIYGFQYLWSEKDKLTEEAQNTLLLYLGVMLGVSGTGALLRAGGMAIGKHALKSIPQKALTKTLYYPILKKVLKVFGISLTKGTFAKGVSKVLPVVSGVISGGITFATMKPMGENLQKELSKMIDYNEEQYEKDVKLIRKEAEVIEDGA</sequence>
<evidence type="ECO:0000256" key="1">
    <source>
        <dbReference type="SAM" id="Phobius"/>
    </source>
</evidence>
<proteinExistence type="predicted"/>
<accession>A0A0B7GQ01</accession>